<dbReference type="Gene3D" id="3.40.50.1820">
    <property type="entry name" value="alpha/beta hydrolase"/>
    <property type="match status" value="1"/>
</dbReference>
<proteinExistence type="predicted"/>
<dbReference type="OrthoDB" id="94039at2759"/>
<dbReference type="InParanoid" id="A0A409W2J1"/>
<evidence type="ECO:0000313" key="4">
    <source>
        <dbReference type="Proteomes" id="UP000283269"/>
    </source>
</evidence>
<evidence type="ECO:0000313" key="3">
    <source>
        <dbReference type="EMBL" id="PPQ72730.1"/>
    </source>
</evidence>
<evidence type="ECO:0000259" key="2">
    <source>
        <dbReference type="Pfam" id="PF12697"/>
    </source>
</evidence>
<feature type="domain" description="AB hydrolase-1" evidence="2">
    <location>
        <begin position="44"/>
        <end position="323"/>
    </location>
</feature>
<accession>A0A409W2J1</accession>
<dbReference type="AlphaFoldDB" id="A0A409W2J1"/>
<dbReference type="Proteomes" id="UP000283269">
    <property type="component" value="Unassembled WGS sequence"/>
</dbReference>
<protein>
    <recommendedName>
        <fullName evidence="2">AB hydrolase-1 domain-containing protein</fullName>
    </recommendedName>
</protein>
<dbReference type="InterPro" id="IPR029058">
    <property type="entry name" value="AB_hydrolase_fold"/>
</dbReference>
<keyword evidence="4" id="KW-1185">Reference proteome</keyword>
<organism evidence="3 4">
    <name type="scientific">Psilocybe cyanescens</name>
    <dbReference type="NCBI Taxonomy" id="93625"/>
    <lineage>
        <taxon>Eukaryota</taxon>
        <taxon>Fungi</taxon>
        <taxon>Dikarya</taxon>
        <taxon>Basidiomycota</taxon>
        <taxon>Agaricomycotina</taxon>
        <taxon>Agaricomycetes</taxon>
        <taxon>Agaricomycetidae</taxon>
        <taxon>Agaricales</taxon>
        <taxon>Agaricineae</taxon>
        <taxon>Strophariaceae</taxon>
        <taxon>Psilocybe</taxon>
    </lineage>
</organism>
<comment type="caution">
    <text evidence="3">The sequence shown here is derived from an EMBL/GenBank/DDBJ whole genome shotgun (WGS) entry which is preliminary data.</text>
</comment>
<reference evidence="3 4" key="1">
    <citation type="journal article" date="2018" name="Evol. Lett.">
        <title>Horizontal gene cluster transfer increased hallucinogenic mushroom diversity.</title>
        <authorList>
            <person name="Reynolds H.T."/>
            <person name="Vijayakumar V."/>
            <person name="Gluck-Thaler E."/>
            <person name="Korotkin H.B."/>
            <person name="Matheny P.B."/>
            <person name="Slot J.C."/>
        </authorList>
    </citation>
    <scope>NUCLEOTIDE SEQUENCE [LARGE SCALE GENOMIC DNA]</scope>
    <source>
        <strain evidence="3 4">2631</strain>
    </source>
</reference>
<dbReference type="STRING" id="93625.A0A409W2J1"/>
<name>A0A409W2J1_PSICY</name>
<gene>
    <name evidence="3" type="ORF">CVT25_012357</name>
</gene>
<evidence type="ECO:0000256" key="1">
    <source>
        <dbReference type="SAM" id="MobiDB-lite"/>
    </source>
</evidence>
<dbReference type="SUPFAM" id="SSF53474">
    <property type="entry name" value="alpha/beta-Hydrolases"/>
    <property type="match status" value="1"/>
</dbReference>
<sequence length="338" mass="37686">MPNNTLNVDEVTFESPQKDKGSQPFKIAAKRYTSELCRTDGVTLVFAHGTGFHKESWEPTLERLMSLQSECPGGRAIREAWSFDAPSHGHSAFLNGKTLSHRMNDVSISEIGAAIVSLVTSPYLEGHRIIAIGHSAGTSAVMYSTKLYHPADIPYEAIVLIEPPMIDRAVFNQNLKDRQSQIGYISKALLKQQSVWSNLEEARAWFKSRPPWNTWNENAFDLFMKHGLKEIIPGGEITPRCTKQQEVYAFTDFEPTFEAMDQIALVCKKVPIHVVFGGVNDMVPRYSQDTVIDATKGREVSSVIRIPGAGHLIVQQFPDKLAEYIFKLLSCGTSASKL</sequence>
<dbReference type="EMBL" id="NHYD01003802">
    <property type="protein sequence ID" value="PPQ72730.1"/>
    <property type="molecule type" value="Genomic_DNA"/>
</dbReference>
<dbReference type="InterPro" id="IPR000073">
    <property type="entry name" value="AB_hydrolase_1"/>
</dbReference>
<dbReference type="Pfam" id="PF12697">
    <property type="entry name" value="Abhydrolase_6"/>
    <property type="match status" value="1"/>
</dbReference>
<feature type="region of interest" description="Disordered" evidence="1">
    <location>
        <begin position="1"/>
        <end position="21"/>
    </location>
</feature>